<sequence>MKVASFVPVIGPITPDAVDGVPGLAEAVSLWTQGRPAAEWFREMEECWGTAGFVVRRGDEAQGFVVYGPPERFPRARGYPVGPLADDGAMLAYVGGDVRTRRRLLVRMLRELRLRGVATVEAVASDRERPHHVPTRFMLQSGWRPVRHAPLGGYTLVRTELGSAVEVGELARSLVGKVRLPSLKRKVPNPGILARADGERPER</sequence>
<gene>
    <name evidence="1" type="ORF">AVDCRST_MAG12-1982</name>
</gene>
<evidence type="ECO:0000313" key="1">
    <source>
        <dbReference type="EMBL" id="CAA9489019.1"/>
    </source>
</evidence>
<accession>A0A6J4SA51</accession>
<name>A0A6J4SA51_9ACTN</name>
<evidence type="ECO:0008006" key="2">
    <source>
        <dbReference type="Google" id="ProtNLM"/>
    </source>
</evidence>
<dbReference type="EMBL" id="CADCVK010000302">
    <property type="protein sequence ID" value="CAA9489019.1"/>
    <property type="molecule type" value="Genomic_DNA"/>
</dbReference>
<organism evidence="1">
    <name type="scientific">uncultured Rubrobacteraceae bacterium</name>
    <dbReference type="NCBI Taxonomy" id="349277"/>
    <lineage>
        <taxon>Bacteria</taxon>
        <taxon>Bacillati</taxon>
        <taxon>Actinomycetota</taxon>
        <taxon>Rubrobacteria</taxon>
        <taxon>Rubrobacterales</taxon>
        <taxon>Rubrobacteraceae</taxon>
        <taxon>environmental samples</taxon>
    </lineage>
</organism>
<reference evidence="1" key="1">
    <citation type="submission" date="2020-02" db="EMBL/GenBank/DDBJ databases">
        <authorList>
            <person name="Meier V. D."/>
        </authorList>
    </citation>
    <scope>NUCLEOTIDE SEQUENCE</scope>
    <source>
        <strain evidence="1">AVDCRST_MAG12</strain>
    </source>
</reference>
<dbReference type="AlphaFoldDB" id="A0A6J4SA51"/>
<protein>
    <recommendedName>
        <fullName evidence="2">N-acetyltransferase domain-containing protein</fullName>
    </recommendedName>
</protein>
<proteinExistence type="predicted"/>